<evidence type="ECO:0000259" key="2">
    <source>
        <dbReference type="Pfam" id="PF07859"/>
    </source>
</evidence>
<reference evidence="3" key="1">
    <citation type="submission" date="2022-12" db="EMBL/GenBank/DDBJ databases">
        <title>Draft genome assemblies for two species of Escallonia (Escalloniales).</title>
        <authorList>
            <person name="Chanderbali A."/>
            <person name="Dervinis C."/>
            <person name="Anghel I."/>
            <person name="Soltis D."/>
            <person name="Soltis P."/>
            <person name="Zapata F."/>
        </authorList>
    </citation>
    <scope>NUCLEOTIDE SEQUENCE</scope>
    <source>
        <strain evidence="3">UCBG64.0493</strain>
        <tissue evidence="3">Leaf</tissue>
    </source>
</reference>
<evidence type="ECO:0000256" key="1">
    <source>
        <dbReference type="ARBA" id="ARBA00010515"/>
    </source>
</evidence>
<organism evidence="3 4">
    <name type="scientific">Escallonia herrerae</name>
    <dbReference type="NCBI Taxonomy" id="1293975"/>
    <lineage>
        <taxon>Eukaryota</taxon>
        <taxon>Viridiplantae</taxon>
        <taxon>Streptophyta</taxon>
        <taxon>Embryophyta</taxon>
        <taxon>Tracheophyta</taxon>
        <taxon>Spermatophyta</taxon>
        <taxon>Magnoliopsida</taxon>
        <taxon>eudicotyledons</taxon>
        <taxon>Gunneridae</taxon>
        <taxon>Pentapetalae</taxon>
        <taxon>asterids</taxon>
        <taxon>campanulids</taxon>
        <taxon>Escalloniales</taxon>
        <taxon>Escalloniaceae</taxon>
        <taxon>Escallonia</taxon>
    </lineage>
</organism>
<dbReference type="AlphaFoldDB" id="A0AA88WLH3"/>
<sequence>TLQPTLLLELLPFGSIETFSLRHFACPFVMEESTASLSLPWKTRVALSLISTVTDASRRRNGTVNRRLLNMLEFKSPPSPNPVNGVKSFEVAVDPSRGLWFRVYVPTAAGKLPVVVFFHGGGFVYLSPDGKAYDAVCRRFARKIPAVVVSVKYRLAPEHRYPAQYDDGFDVLRFLDDEGNGGQVLPADADVSCCFLAGDSAGGNLAHHVARRASENKFRLLKVIGLVAIQPFFGGEERTEAEKRLVGMPLTTLARTDFMWWAFLPPGSDRDHEAVNVSGPRAVDISKLEFPATMVVVAGFDMLQDWQRRYYEWLRRSGKEASLREYPNTIHAFYIFPELPESGQLMSEVREFVQQQMEKR</sequence>
<dbReference type="InterPro" id="IPR050466">
    <property type="entry name" value="Carboxylest/Gibb_receptor"/>
</dbReference>
<feature type="non-terminal residue" evidence="3">
    <location>
        <position position="360"/>
    </location>
</feature>
<dbReference type="EMBL" id="JAVXUP010000444">
    <property type="protein sequence ID" value="KAK3027760.1"/>
    <property type="molecule type" value="Genomic_DNA"/>
</dbReference>
<dbReference type="PANTHER" id="PTHR23024:SF24">
    <property type="entry name" value="ALPHA_BETA HYDROLASE FOLD-3 DOMAIN-CONTAINING PROTEIN"/>
    <property type="match status" value="1"/>
</dbReference>
<dbReference type="Pfam" id="PF07859">
    <property type="entry name" value="Abhydrolase_3"/>
    <property type="match status" value="1"/>
</dbReference>
<comment type="caution">
    <text evidence="3">The sequence shown here is derived from an EMBL/GenBank/DDBJ whole genome shotgun (WGS) entry which is preliminary data.</text>
</comment>
<evidence type="ECO:0000313" key="3">
    <source>
        <dbReference type="EMBL" id="KAK3027760.1"/>
    </source>
</evidence>
<accession>A0AA88WLH3</accession>
<comment type="similarity">
    <text evidence="1">Belongs to the 'GDXG' lipolytic enzyme family.</text>
</comment>
<feature type="domain" description="Alpha/beta hydrolase fold-3" evidence="2">
    <location>
        <begin position="115"/>
        <end position="334"/>
    </location>
</feature>
<dbReference type="InterPro" id="IPR013094">
    <property type="entry name" value="AB_hydrolase_3"/>
</dbReference>
<dbReference type="Gene3D" id="3.40.50.1820">
    <property type="entry name" value="alpha/beta hydrolase"/>
    <property type="match status" value="1"/>
</dbReference>
<name>A0AA88WLH3_9ASTE</name>
<dbReference type="GO" id="GO:0016787">
    <property type="term" value="F:hydrolase activity"/>
    <property type="evidence" value="ECO:0007669"/>
    <property type="project" value="InterPro"/>
</dbReference>
<gene>
    <name evidence="3" type="ORF">RJ639_042252</name>
</gene>
<evidence type="ECO:0000313" key="4">
    <source>
        <dbReference type="Proteomes" id="UP001188597"/>
    </source>
</evidence>
<dbReference type="SUPFAM" id="SSF53474">
    <property type="entry name" value="alpha/beta-Hydrolases"/>
    <property type="match status" value="1"/>
</dbReference>
<dbReference type="PANTHER" id="PTHR23024">
    <property type="entry name" value="ARYLACETAMIDE DEACETYLASE"/>
    <property type="match status" value="1"/>
</dbReference>
<proteinExistence type="inferred from homology"/>
<keyword evidence="4" id="KW-1185">Reference proteome</keyword>
<dbReference type="InterPro" id="IPR029058">
    <property type="entry name" value="AB_hydrolase_fold"/>
</dbReference>
<dbReference type="Proteomes" id="UP001188597">
    <property type="component" value="Unassembled WGS sequence"/>
</dbReference>
<protein>
    <recommendedName>
        <fullName evidence="2">Alpha/beta hydrolase fold-3 domain-containing protein</fullName>
    </recommendedName>
</protein>